<reference evidence="1 2" key="1">
    <citation type="submission" date="2024-09" db="EMBL/GenBank/DDBJ databases">
        <title>Genome sequencing and assembly of Phytophthora oleae, isolate VK10A, causative agent of rot of olive drupes.</title>
        <authorList>
            <person name="Conti Taguali S."/>
            <person name="Riolo M."/>
            <person name="La Spada F."/>
            <person name="Cacciola S.O."/>
            <person name="Dionisio G."/>
        </authorList>
    </citation>
    <scope>NUCLEOTIDE SEQUENCE [LARGE SCALE GENOMIC DNA]</scope>
    <source>
        <strain evidence="1 2">VK10A</strain>
    </source>
</reference>
<dbReference type="EMBL" id="JBIMZQ010000018">
    <property type="protein sequence ID" value="KAL3666164.1"/>
    <property type="molecule type" value="Genomic_DNA"/>
</dbReference>
<accession>A0ABD3FIL7</accession>
<dbReference type="AlphaFoldDB" id="A0ABD3FIL7"/>
<dbReference type="Proteomes" id="UP001632037">
    <property type="component" value="Unassembled WGS sequence"/>
</dbReference>
<gene>
    <name evidence="1" type="ORF">V7S43_008952</name>
</gene>
<sequence length="186" mass="20907">MPVWRPIATRQLQSRVVAEAERRRLRNIVAASTKVLQELGEKVQEHLTGAIKEDGGAGDNALLLEPDDENLFDRYIQDIESEFNQVDSILQAWGANEAPLASFHPDARQLTDGSVEYYDNLSVQLVPFNSEQTGVAMWQALRLLHQQKGRPHYESESGTENTIAVKFRVPGDSDSGDLLIRILLRK</sequence>
<proteinExistence type="predicted"/>
<organism evidence="1 2">
    <name type="scientific">Phytophthora oleae</name>
    <dbReference type="NCBI Taxonomy" id="2107226"/>
    <lineage>
        <taxon>Eukaryota</taxon>
        <taxon>Sar</taxon>
        <taxon>Stramenopiles</taxon>
        <taxon>Oomycota</taxon>
        <taxon>Peronosporomycetes</taxon>
        <taxon>Peronosporales</taxon>
        <taxon>Peronosporaceae</taxon>
        <taxon>Phytophthora</taxon>
    </lineage>
</organism>
<name>A0ABD3FIL7_9STRA</name>
<comment type="caution">
    <text evidence="1">The sequence shown here is derived from an EMBL/GenBank/DDBJ whole genome shotgun (WGS) entry which is preliminary data.</text>
</comment>
<evidence type="ECO:0000313" key="1">
    <source>
        <dbReference type="EMBL" id="KAL3666164.1"/>
    </source>
</evidence>
<protein>
    <submittedName>
        <fullName evidence="1">Uncharacterized protein</fullName>
    </submittedName>
</protein>
<evidence type="ECO:0000313" key="2">
    <source>
        <dbReference type="Proteomes" id="UP001632037"/>
    </source>
</evidence>
<keyword evidence="2" id="KW-1185">Reference proteome</keyword>